<keyword evidence="7" id="KW-0963">Cytoplasm</keyword>
<dbReference type="PROSITE" id="PS50031">
    <property type="entry name" value="EH"/>
    <property type="match status" value="2"/>
</dbReference>
<dbReference type="PANTHER" id="PTHR11216">
    <property type="entry name" value="EH DOMAIN"/>
    <property type="match status" value="1"/>
</dbReference>
<feature type="compositionally biased region" description="Polar residues" evidence="16">
    <location>
        <begin position="137"/>
        <end position="148"/>
    </location>
</feature>
<keyword evidence="20" id="KW-1185">Reference proteome</keyword>
<dbReference type="GO" id="GO:0005509">
    <property type="term" value="F:calcium ion binding"/>
    <property type="evidence" value="ECO:0007669"/>
    <property type="project" value="InterPro"/>
</dbReference>
<comment type="subunit">
    <text evidence="5">Component of the PAN1 actin cytoskeleton-regulatory complex.</text>
</comment>
<sequence length="1463" mass="159564">MYSSSNSFLGGANSARPGQPPFAQQPSYSQFPPSQQQSQLQPGFPSQTTGYAPQFQEFGGSQLQPQPTGFPGGQLQPQFTGLPGGTSQHPPPPAQQQQQSFQPPFQQPNVTGYPPQNQPPQIQLPQSTGLPSRPAPKTSSEIASSFQDGYSGAPQPPPKPSASKIPNIRLSFITAQDQAKFEQLFKSAVGDSQTMDGEKAKDLLLRSKLPGSDLSKIWILSDSTKSGQLFFPEFALAMYLCNLRITGRDLPASLPERIKNEVSSMVDIISFQVPDTQPEPVTMTNVPNFDAPVLENKFAPPAPQQPQPQQPTNSQLLSQMTAQPTGLPPQPTGLQPPQTTLAGPTQPIGHQPTGFPAQQPSQQPQPTGFMTNPQPTGYSGPRPPLPPMPTGFGSNLSPAQTGGTLGLSAQPTGVPGQWGFVNAPTSGLPNIDALKQQLMPQPGREGGFSTAGLSGNATVPWAITKEEKRIYDDLFRAWDGFRKGYIGGDTAIEIMGQSGLNRQDLERIWTLADPHNRGRLNMDEFAVAMHLIYRKLNGYPVPSRLPPELVPPSTRNLNDSIGTMKSLLSQDAESRKASGAFLQPQKTGVSYLKEHSFRGSPTSPGIGRKDATMFKNNDEAVGYRSSARRRVGNNGRTPSPATSSQASEDELSVTQLKKKIREAKVMLDAVDFQDESRAEEDDALDRRDRREAESLMDRIRRVQDDIDTHPNSSFRHLNSGPERRSIRRQLQAYQDQIPQVASDVRVIEREIAEAKMELFRLKDAKAHPDSASNIVGTGPGGIVTEADRIKARARARMQARAAELAGRPVPASSDDDGAAARRLEAENANVKADRERNDNMTRDVEDSVREFATSLEDGLKDEVESSAREHERRRWEDALGVEDVIRDFIYDLNRGSRTARVRKEKELRPMPPQGDHRPPYDGQRAEATTIARSPSPRSTGSPGSFTKHTHEDRVAAARERAQKRIAERMAAAGLKPQSDSVETLTQRQEREKRDREERLRRAEEEDAKREQERQRRLAEEQRGPVAPATKPAGKKPPPAPPSRRARTDSTGQAEARKAEESSKTEQAVREQVIKEEQQAQEEERKRLEYDIAPSNLVIQSTVAHTPRRDAARAQENEFQKEKEAQEARLRALEEQVKQGKMKKQEEKRRKEEADKLAKENEAKLASQRAELEMAKERERQLQLELEGLDEESSSGDEGPTNITPQDSTPTQSQVLTTTPAAPSGPRETLPPQTTPTPETPAQSHPTPSGQLSAPSEPEEVASPAVESQTGSQTAPGSLSADIESNNPYFRKISSSSDSHPPSHPPIPQTTVTSPKAEVSSTNPFHRLAQQESSKPSFTAPGPLEQKSRARPEEDDWSAAGSEFDSSEDDDDERPGGGSAKQLASILFGTMAPPRPLSPMEDKTASKSPTPIPESPAVPSAEPEVPVEPLAAPPPPPPPGPAPAPAASGHDASEAPPPPPAPAP</sequence>
<dbReference type="GO" id="GO:0006897">
    <property type="term" value="P:endocytosis"/>
    <property type="evidence" value="ECO:0007669"/>
    <property type="project" value="UniProtKB-KW"/>
</dbReference>
<feature type="compositionally biased region" description="Low complexity" evidence="16">
    <location>
        <begin position="1416"/>
        <end position="1429"/>
    </location>
</feature>
<feature type="domain" description="EF-hand" evidence="18">
    <location>
        <begin position="500"/>
        <end position="535"/>
    </location>
</feature>
<feature type="compositionally biased region" description="Basic and acidic residues" evidence="16">
    <location>
        <begin position="1106"/>
        <end position="1162"/>
    </location>
</feature>
<comment type="similarity">
    <text evidence="4">Belongs to the PAN1 family.</text>
</comment>
<comment type="function">
    <text evidence="15">Component of the PAN1 actin cytoskeleton-regulatory complex required for the internalization of endosomes during actin-coupled endocytosis. The complex links the site of endocytosis to the cell membrane-associated actin cytoskeleton. Mediates uptake of external molecules and vacuolar degradation of plasma membrane proteins. Plays a role in the proper organization of the cell membrane-associated actin cytoskeleton and promotes its destabilization.</text>
</comment>
<keyword evidence="9" id="KW-0677">Repeat</keyword>
<evidence type="ECO:0000259" key="17">
    <source>
        <dbReference type="PROSITE" id="PS50031"/>
    </source>
</evidence>
<dbReference type="GO" id="GO:0030479">
    <property type="term" value="C:actin cortical patch"/>
    <property type="evidence" value="ECO:0007669"/>
    <property type="project" value="UniProtKB-SubCell"/>
</dbReference>
<dbReference type="InterPro" id="IPR013182">
    <property type="entry name" value="DUF1720"/>
</dbReference>
<keyword evidence="11" id="KW-0175">Coiled coil</keyword>
<evidence type="ECO:0000256" key="11">
    <source>
        <dbReference type="ARBA" id="ARBA00023054"/>
    </source>
</evidence>
<dbReference type="PROSITE" id="PS50222">
    <property type="entry name" value="EF_HAND_2"/>
    <property type="match status" value="1"/>
</dbReference>
<evidence type="ECO:0000256" key="7">
    <source>
        <dbReference type="ARBA" id="ARBA00022490"/>
    </source>
</evidence>
<feature type="compositionally biased region" description="Basic and acidic residues" evidence="16">
    <location>
        <begin position="857"/>
        <end position="873"/>
    </location>
</feature>
<comment type="caution">
    <text evidence="19">The sequence shown here is derived from an EMBL/GenBank/DDBJ whole genome shotgun (WGS) entry which is preliminary data.</text>
</comment>
<keyword evidence="13" id="KW-0009">Actin-binding</keyword>
<keyword evidence="8" id="KW-0254">Endocytosis</keyword>
<feature type="compositionally biased region" description="Low complexity" evidence="16">
    <location>
        <begin position="95"/>
        <end position="108"/>
    </location>
</feature>
<evidence type="ECO:0000313" key="19">
    <source>
        <dbReference type="EMBL" id="RJE17818.1"/>
    </source>
</evidence>
<comment type="subcellular location">
    <subcellularLocation>
        <location evidence="3">Cell membrane</location>
        <topology evidence="3">Peripheral membrane protein</topology>
        <orientation evidence="3">Cytoplasmic side</orientation>
    </subcellularLocation>
    <subcellularLocation>
        <location evidence="2">Cytoplasm</location>
        <location evidence="2">Cytoskeleton</location>
        <location evidence="2">Actin patch</location>
    </subcellularLocation>
    <subcellularLocation>
        <location evidence="1">Endosome membrane</location>
        <topology evidence="1">Peripheral membrane protein</topology>
        <orientation evidence="1">Cytoplasmic side</orientation>
    </subcellularLocation>
</comment>
<evidence type="ECO:0000256" key="3">
    <source>
        <dbReference type="ARBA" id="ARBA00004413"/>
    </source>
</evidence>
<dbReference type="Proteomes" id="UP000266188">
    <property type="component" value="Unassembled WGS sequence"/>
</dbReference>
<feature type="compositionally biased region" description="Basic and acidic residues" evidence="16">
    <location>
        <begin position="901"/>
        <end position="919"/>
    </location>
</feature>
<evidence type="ECO:0000256" key="2">
    <source>
        <dbReference type="ARBA" id="ARBA00004134"/>
    </source>
</evidence>
<feature type="compositionally biased region" description="Pro residues" evidence="16">
    <location>
        <begin position="300"/>
        <end position="309"/>
    </location>
</feature>
<dbReference type="STRING" id="2070753.A0A3A2Z415"/>
<feature type="region of interest" description="Disordered" evidence="16">
    <location>
        <begin position="853"/>
        <end position="873"/>
    </location>
</feature>
<dbReference type="Gene3D" id="1.10.238.10">
    <property type="entry name" value="EF-hand"/>
    <property type="match status" value="2"/>
</dbReference>
<feature type="compositionally biased region" description="Basic and acidic residues" evidence="16">
    <location>
        <begin position="1169"/>
        <end position="1181"/>
    </location>
</feature>
<gene>
    <name evidence="19" type="ORF">PHISCL_09848</name>
</gene>
<feature type="non-terminal residue" evidence="19">
    <location>
        <position position="1463"/>
    </location>
</feature>
<evidence type="ECO:0000256" key="5">
    <source>
        <dbReference type="ARBA" id="ARBA00011159"/>
    </source>
</evidence>
<reference evidence="20" key="1">
    <citation type="submission" date="2017-02" db="EMBL/GenBank/DDBJ databases">
        <authorList>
            <person name="Tafer H."/>
            <person name="Lopandic K."/>
        </authorList>
    </citation>
    <scope>NUCLEOTIDE SEQUENCE [LARGE SCALE GENOMIC DNA]</scope>
    <source>
        <strain evidence="20">CBS 366.77</strain>
    </source>
</reference>
<feature type="compositionally biased region" description="Polar residues" evidence="16">
    <location>
        <begin position="1241"/>
        <end position="1253"/>
    </location>
</feature>
<evidence type="ECO:0000256" key="15">
    <source>
        <dbReference type="ARBA" id="ARBA00025194"/>
    </source>
</evidence>
<dbReference type="CDD" id="cd00052">
    <property type="entry name" value="EH"/>
    <property type="match status" value="2"/>
</dbReference>
<evidence type="ECO:0000256" key="12">
    <source>
        <dbReference type="ARBA" id="ARBA00023136"/>
    </source>
</evidence>
<feature type="compositionally biased region" description="Basic and acidic residues" evidence="16">
    <location>
        <begin position="948"/>
        <end position="967"/>
    </location>
</feature>
<dbReference type="GO" id="GO:0016197">
    <property type="term" value="P:endosomal transport"/>
    <property type="evidence" value="ECO:0007669"/>
    <property type="project" value="TreeGrafter"/>
</dbReference>
<keyword evidence="10" id="KW-0967">Endosome</keyword>
<feature type="compositionally biased region" description="Polar residues" evidence="16">
    <location>
        <begin position="312"/>
        <end position="322"/>
    </location>
</feature>
<dbReference type="PANTHER" id="PTHR11216:SF173">
    <property type="entry name" value="ACTIN CYTOSKELETON-REGULATORY COMPLEX PROTEIN PAN1"/>
    <property type="match status" value="1"/>
</dbReference>
<dbReference type="OrthoDB" id="2015333at2759"/>
<dbReference type="FunFam" id="1.10.238.10:FF:000349">
    <property type="entry name" value="Actin cytoskeleton-regulatory complex protein PAN1"/>
    <property type="match status" value="1"/>
</dbReference>
<evidence type="ECO:0000256" key="9">
    <source>
        <dbReference type="ARBA" id="ARBA00022737"/>
    </source>
</evidence>
<feature type="compositionally biased region" description="Low complexity" evidence="16">
    <location>
        <begin position="21"/>
        <end position="47"/>
    </location>
</feature>
<feature type="region of interest" description="Disordered" evidence="16">
    <location>
        <begin position="900"/>
        <end position="1463"/>
    </location>
</feature>
<feature type="compositionally biased region" description="Polar residues" evidence="16">
    <location>
        <begin position="1308"/>
        <end position="1336"/>
    </location>
</feature>
<proteinExistence type="inferred from homology"/>
<feature type="domain" description="EH" evidence="17">
    <location>
        <begin position="467"/>
        <end position="556"/>
    </location>
</feature>
<feature type="compositionally biased region" description="Low complexity" evidence="16">
    <location>
        <begin position="332"/>
        <end position="341"/>
    </location>
</feature>
<feature type="compositionally biased region" description="Polar residues" evidence="16">
    <location>
        <begin position="1265"/>
        <end position="1287"/>
    </location>
</feature>
<feature type="region of interest" description="Disordered" evidence="16">
    <location>
        <begin position="825"/>
        <end position="844"/>
    </location>
</feature>
<feature type="region of interest" description="Disordered" evidence="16">
    <location>
        <begin position="1"/>
        <end position="165"/>
    </location>
</feature>
<feature type="compositionally biased region" description="Basic and acidic residues" evidence="16">
    <location>
        <begin position="987"/>
        <end position="1022"/>
    </location>
</feature>
<evidence type="ECO:0000256" key="8">
    <source>
        <dbReference type="ARBA" id="ARBA00022583"/>
    </source>
</evidence>
<keyword evidence="12" id="KW-0472">Membrane</keyword>
<dbReference type="EMBL" id="MVGC01000702">
    <property type="protein sequence ID" value="RJE17818.1"/>
    <property type="molecule type" value="Genomic_DNA"/>
</dbReference>
<evidence type="ECO:0000313" key="20">
    <source>
        <dbReference type="Proteomes" id="UP000266188"/>
    </source>
</evidence>
<dbReference type="SMART" id="SM00027">
    <property type="entry name" value="EH"/>
    <property type="match status" value="2"/>
</dbReference>
<evidence type="ECO:0000256" key="4">
    <source>
        <dbReference type="ARBA" id="ARBA00009351"/>
    </source>
</evidence>
<feature type="compositionally biased region" description="Polar residues" evidence="16">
    <location>
        <begin position="1200"/>
        <end position="1220"/>
    </location>
</feature>
<feature type="compositionally biased region" description="Low complexity" evidence="16">
    <location>
        <begin position="932"/>
        <end position="944"/>
    </location>
</feature>
<protein>
    <submittedName>
        <fullName evidence="19">WH2</fullName>
    </submittedName>
</protein>
<dbReference type="GO" id="GO:0003779">
    <property type="term" value="F:actin binding"/>
    <property type="evidence" value="ECO:0007669"/>
    <property type="project" value="UniProtKB-KW"/>
</dbReference>
<evidence type="ECO:0000256" key="16">
    <source>
        <dbReference type="SAM" id="MobiDB-lite"/>
    </source>
</evidence>
<feature type="compositionally biased region" description="Pro residues" evidence="16">
    <location>
        <begin position="1430"/>
        <end position="1443"/>
    </location>
</feature>
<accession>A0A3A2Z415</accession>
<evidence type="ECO:0000256" key="1">
    <source>
        <dbReference type="ARBA" id="ARBA00004125"/>
    </source>
</evidence>
<feature type="region of interest" description="Disordered" evidence="16">
    <location>
        <begin position="619"/>
        <end position="650"/>
    </location>
</feature>
<evidence type="ECO:0000256" key="14">
    <source>
        <dbReference type="ARBA" id="ARBA00023212"/>
    </source>
</evidence>
<keyword evidence="6" id="KW-1003">Cell membrane</keyword>
<dbReference type="Pfam" id="PF08226">
    <property type="entry name" value="DUF1720"/>
    <property type="match status" value="1"/>
</dbReference>
<dbReference type="Pfam" id="PF12763">
    <property type="entry name" value="EH"/>
    <property type="match status" value="2"/>
</dbReference>
<dbReference type="GO" id="GO:0005886">
    <property type="term" value="C:plasma membrane"/>
    <property type="evidence" value="ECO:0007669"/>
    <property type="project" value="UniProtKB-SubCell"/>
</dbReference>
<evidence type="ECO:0000256" key="6">
    <source>
        <dbReference type="ARBA" id="ARBA00022475"/>
    </source>
</evidence>
<evidence type="ECO:0000256" key="13">
    <source>
        <dbReference type="ARBA" id="ARBA00023203"/>
    </source>
</evidence>
<keyword evidence="14" id="KW-0206">Cytoskeleton</keyword>
<feature type="region of interest" description="Disordered" evidence="16">
    <location>
        <begin position="287"/>
        <end position="387"/>
    </location>
</feature>
<feature type="compositionally biased region" description="Polar residues" evidence="16">
    <location>
        <begin position="634"/>
        <end position="646"/>
    </location>
</feature>
<dbReference type="InterPro" id="IPR011992">
    <property type="entry name" value="EF-hand-dom_pair"/>
</dbReference>
<organism evidence="19 20">
    <name type="scientific">Aspergillus sclerotialis</name>
    <dbReference type="NCBI Taxonomy" id="2070753"/>
    <lineage>
        <taxon>Eukaryota</taxon>
        <taxon>Fungi</taxon>
        <taxon>Dikarya</taxon>
        <taxon>Ascomycota</taxon>
        <taxon>Pezizomycotina</taxon>
        <taxon>Eurotiomycetes</taxon>
        <taxon>Eurotiomycetidae</taxon>
        <taxon>Eurotiales</taxon>
        <taxon>Aspergillaceae</taxon>
        <taxon>Aspergillus</taxon>
        <taxon>Aspergillus subgen. Polypaecilum</taxon>
    </lineage>
</organism>
<feature type="domain" description="EH" evidence="17">
    <location>
        <begin position="177"/>
        <end position="265"/>
    </location>
</feature>
<dbReference type="InterPro" id="IPR002048">
    <property type="entry name" value="EF_hand_dom"/>
</dbReference>
<dbReference type="GO" id="GO:0010008">
    <property type="term" value="C:endosome membrane"/>
    <property type="evidence" value="ECO:0007669"/>
    <property type="project" value="UniProtKB-SubCell"/>
</dbReference>
<feature type="compositionally biased region" description="Pro residues" evidence="16">
    <location>
        <begin position="1454"/>
        <end position="1463"/>
    </location>
</feature>
<feature type="compositionally biased region" description="Basic and acidic residues" evidence="16">
    <location>
        <begin position="1054"/>
        <end position="1089"/>
    </location>
</feature>
<evidence type="ECO:0000259" key="18">
    <source>
        <dbReference type="PROSITE" id="PS50222"/>
    </source>
</evidence>
<dbReference type="SUPFAM" id="SSF47473">
    <property type="entry name" value="EF-hand"/>
    <property type="match status" value="2"/>
</dbReference>
<feature type="compositionally biased region" description="Low complexity" evidence="16">
    <location>
        <begin position="356"/>
        <end position="366"/>
    </location>
</feature>
<evidence type="ECO:0000256" key="10">
    <source>
        <dbReference type="ARBA" id="ARBA00022753"/>
    </source>
</evidence>
<name>A0A3A2Z415_9EURO</name>
<dbReference type="InterPro" id="IPR000261">
    <property type="entry name" value="EH_dom"/>
</dbReference>